<name>V6LZM5_9EUKA</name>
<dbReference type="Proteomes" id="UP000018208">
    <property type="component" value="Unassembled WGS sequence"/>
</dbReference>
<dbReference type="EMBL" id="AUWU02000007">
    <property type="protein sequence ID" value="KAH0570440.1"/>
    <property type="molecule type" value="Genomic_DNA"/>
</dbReference>
<dbReference type="EMBL" id="KI545953">
    <property type="protein sequence ID" value="EST49191.1"/>
    <property type="molecule type" value="Genomic_DNA"/>
</dbReference>
<organism evidence="1">
    <name type="scientific">Spironucleus salmonicida</name>
    <dbReference type="NCBI Taxonomy" id="348837"/>
    <lineage>
        <taxon>Eukaryota</taxon>
        <taxon>Metamonada</taxon>
        <taxon>Diplomonadida</taxon>
        <taxon>Hexamitidae</taxon>
        <taxon>Hexamitinae</taxon>
        <taxon>Spironucleus</taxon>
    </lineage>
</organism>
<protein>
    <submittedName>
        <fullName evidence="1">Uncharacterized protein</fullName>
    </submittedName>
</protein>
<gene>
    <name evidence="1" type="ORF">SS50377_10407</name>
    <name evidence="2" type="ORF">SS50377_26720</name>
</gene>
<reference evidence="2" key="2">
    <citation type="submission" date="2020-12" db="EMBL/GenBank/DDBJ databases">
        <title>New Spironucleus salmonicida genome in near-complete chromosomes.</title>
        <authorList>
            <person name="Xu F."/>
            <person name="Kurt Z."/>
            <person name="Jimenez-Gonzalez A."/>
            <person name="Astvaldsson A."/>
            <person name="Andersson J.O."/>
            <person name="Svard S.G."/>
        </authorList>
    </citation>
    <scope>NUCLEOTIDE SEQUENCE</scope>
    <source>
        <strain evidence="2">ATCC 50377</strain>
    </source>
</reference>
<evidence type="ECO:0000313" key="3">
    <source>
        <dbReference type="Proteomes" id="UP000018208"/>
    </source>
</evidence>
<accession>V6LZM5</accession>
<reference evidence="1 2" key="1">
    <citation type="journal article" date="2014" name="PLoS Genet.">
        <title>The Genome of Spironucleus salmonicida Highlights a Fish Pathogen Adapted to Fluctuating Environments.</title>
        <authorList>
            <person name="Xu F."/>
            <person name="Jerlstrom-Hultqvist J."/>
            <person name="Einarsson E."/>
            <person name="Astvaldsson A."/>
            <person name="Svard S.G."/>
            <person name="Andersson J.O."/>
        </authorList>
    </citation>
    <scope>NUCLEOTIDE SEQUENCE</scope>
    <source>
        <strain evidence="2">ATCC 50377</strain>
    </source>
</reference>
<dbReference type="VEuPathDB" id="GiardiaDB:SS50377_26720"/>
<proteinExistence type="predicted"/>
<sequence length="288" mass="33307">MQSPGTQTRRTLEDDLRENRFRTSGIQATGACNKTQRIPMERVNVETVPQKNILNAQISVLIDPLHDQLNKNHCIMLYNTIQVFKQIHYDSGNRDFGDFFGPECPVKLLGKINFDEREAVLVSAIINLVDETLSSIEETSINTVVSCLTHFLRDMDAEYGFRKLQKMDIYQKSRIVAAKKMIKLVKGNANLLDNNDDDSLAKILTPLFEKRNVKMMEEQLKLQFFRQYRHLNTIEPLPKTATILKRAFPLRYSGPAIPFLELLCESSQKLFNMTLDIFCQEVRFEQKK</sequence>
<keyword evidence="3" id="KW-1185">Reference proteome</keyword>
<evidence type="ECO:0000313" key="2">
    <source>
        <dbReference type="EMBL" id="KAH0570440.1"/>
    </source>
</evidence>
<evidence type="ECO:0000313" key="1">
    <source>
        <dbReference type="EMBL" id="EST49191.1"/>
    </source>
</evidence>
<dbReference type="AlphaFoldDB" id="V6LZM5"/>